<comment type="caution">
    <text evidence="1">The sequence shown here is derived from an EMBL/GenBank/DDBJ whole genome shotgun (WGS) entry which is preliminary data.</text>
</comment>
<sequence>MHNSEVLGPGPLQQSVTLHAASCSRSAGGMDAGVACSSGVATRCGQSSIWEQPLLLHWLRHLELAPEDVQTPKLEPALLPGLVLELEEEKKLVMCLPFQVPSRDIAHPEPSRKAVVQDVPQNIFPAKSTRWMV</sequence>
<organism evidence="1 2">
    <name type="scientific">Phyllostomus discolor</name>
    <name type="common">pale spear-nosed bat</name>
    <dbReference type="NCBI Taxonomy" id="89673"/>
    <lineage>
        <taxon>Eukaryota</taxon>
        <taxon>Metazoa</taxon>
        <taxon>Chordata</taxon>
        <taxon>Craniata</taxon>
        <taxon>Vertebrata</taxon>
        <taxon>Euteleostomi</taxon>
        <taxon>Mammalia</taxon>
        <taxon>Eutheria</taxon>
        <taxon>Laurasiatheria</taxon>
        <taxon>Chiroptera</taxon>
        <taxon>Yangochiroptera</taxon>
        <taxon>Phyllostomidae</taxon>
        <taxon>Phyllostominae</taxon>
        <taxon>Phyllostomus</taxon>
    </lineage>
</organism>
<reference evidence="1 2" key="1">
    <citation type="journal article" date="2020" name="Nature">
        <title>Six reference-quality genomes reveal evolution of bat adaptations.</title>
        <authorList>
            <person name="Jebb D."/>
            <person name="Huang Z."/>
            <person name="Pippel M."/>
            <person name="Hughes G.M."/>
            <person name="Lavrichenko K."/>
            <person name="Devanna P."/>
            <person name="Winkler S."/>
            <person name="Jermiin L.S."/>
            <person name="Skirmuntt E.C."/>
            <person name="Katzourakis A."/>
            <person name="Burkitt-Gray L."/>
            <person name="Ray D.A."/>
            <person name="Sullivan K.A.M."/>
            <person name="Roscito J.G."/>
            <person name="Kirilenko B.M."/>
            <person name="Davalos L.M."/>
            <person name="Corthals A.P."/>
            <person name="Power M.L."/>
            <person name="Jones G."/>
            <person name="Ransome R.D."/>
            <person name="Dechmann D.K.N."/>
            <person name="Locatelli A.G."/>
            <person name="Puechmaille S.J."/>
            <person name="Fedrigo O."/>
            <person name="Jarvis E.D."/>
            <person name="Hiller M."/>
            <person name="Vernes S.C."/>
            <person name="Myers E.W."/>
            <person name="Teeling E.C."/>
        </authorList>
    </citation>
    <scope>NUCLEOTIDE SEQUENCE [LARGE SCALE GENOMIC DNA]</scope>
    <source>
        <strain evidence="1">Bat1K_MPI-CBG_1</strain>
    </source>
</reference>
<evidence type="ECO:0000313" key="1">
    <source>
        <dbReference type="EMBL" id="KAF6104269.1"/>
    </source>
</evidence>
<accession>A0A834E589</accession>
<dbReference type="AlphaFoldDB" id="A0A834E589"/>
<protein>
    <submittedName>
        <fullName evidence="1">Uncharacterized protein</fullName>
    </submittedName>
</protein>
<gene>
    <name evidence="1" type="ORF">HJG60_011259</name>
</gene>
<dbReference type="Proteomes" id="UP000664940">
    <property type="component" value="Unassembled WGS sequence"/>
</dbReference>
<proteinExistence type="predicted"/>
<evidence type="ECO:0000313" key="2">
    <source>
        <dbReference type="Proteomes" id="UP000664940"/>
    </source>
</evidence>
<name>A0A834E589_9CHIR</name>
<dbReference type="EMBL" id="JABVXQ010000006">
    <property type="protein sequence ID" value="KAF6104269.1"/>
    <property type="molecule type" value="Genomic_DNA"/>
</dbReference>